<feature type="region of interest" description="Disordered" evidence="1">
    <location>
        <begin position="1"/>
        <end position="36"/>
    </location>
</feature>
<proteinExistence type="predicted"/>
<dbReference type="KEGG" id="ssan:NX02_22275"/>
<evidence type="ECO:0000313" key="3">
    <source>
        <dbReference type="Proteomes" id="UP000018851"/>
    </source>
</evidence>
<reference evidence="2 3" key="1">
    <citation type="submission" date="2013-07" db="EMBL/GenBank/DDBJ databases">
        <title>Completed genome of Sphingomonas sanxanigenens NX02.</title>
        <authorList>
            <person name="Ma T."/>
            <person name="Huang H."/>
            <person name="Wu M."/>
            <person name="Li X."/>
            <person name="Li G."/>
        </authorList>
    </citation>
    <scope>NUCLEOTIDE SEQUENCE [LARGE SCALE GENOMIC DNA]</scope>
    <source>
        <strain evidence="2 3">NX02</strain>
    </source>
</reference>
<dbReference type="AlphaFoldDB" id="W0AIH6"/>
<dbReference type="PATRIC" id="fig|1123269.5.peg.4355"/>
<dbReference type="EMBL" id="CP006644">
    <property type="protein sequence ID" value="AHE56078.1"/>
    <property type="molecule type" value="Genomic_DNA"/>
</dbReference>
<evidence type="ECO:0000256" key="1">
    <source>
        <dbReference type="SAM" id="MobiDB-lite"/>
    </source>
</evidence>
<sequence length="36" mass="3803">MGPDEEGDVIPPTGRPDDDTSAWVHVGAKPGEARQD</sequence>
<keyword evidence="3" id="KW-1185">Reference proteome</keyword>
<dbReference type="HOGENOM" id="CLU_3358561_0_0_5"/>
<accession>W0AIH6</accession>
<gene>
    <name evidence="2" type="ORF">NX02_22275</name>
</gene>
<organism evidence="2 3">
    <name type="scientific">Sphingomonas sanxanigenens DSM 19645 = NX02</name>
    <dbReference type="NCBI Taxonomy" id="1123269"/>
    <lineage>
        <taxon>Bacteria</taxon>
        <taxon>Pseudomonadati</taxon>
        <taxon>Pseudomonadota</taxon>
        <taxon>Alphaproteobacteria</taxon>
        <taxon>Sphingomonadales</taxon>
        <taxon>Sphingomonadaceae</taxon>
        <taxon>Sphingomonas</taxon>
    </lineage>
</organism>
<evidence type="ECO:0000313" key="2">
    <source>
        <dbReference type="EMBL" id="AHE56078.1"/>
    </source>
</evidence>
<name>W0AIH6_9SPHN</name>
<dbReference type="Proteomes" id="UP000018851">
    <property type="component" value="Chromosome"/>
</dbReference>
<protein>
    <submittedName>
        <fullName evidence="2">Uncharacterized protein</fullName>
    </submittedName>
</protein>